<dbReference type="SMART" id="SM00490">
    <property type="entry name" value="HELICc"/>
    <property type="match status" value="1"/>
</dbReference>
<dbReference type="PROSITE" id="PS51192">
    <property type="entry name" value="HELICASE_ATP_BIND_1"/>
    <property type="match status" value="1"/>
</dbReference>
<evidence type="ECO:0000256" key="11">
    <source>
        <dbReference type="ARBA" id="ARBA00038041"/>
    </source>
</evidence>
<keyword evidence="10" id="KW-0539">Nucleus</keyword>
<evidence type="ECO:0000259" key="20">
    <source>
        <dbReference type="PROSITE" id="PS51194"/>
    </source>
</evidence>
<dbReference type="PANTHER" id="PTHR47959:SF21">
    <property type="entry name" value="DEAD-BOX HELICASE 56"/>
    <property type="match status" value="1"/>
</dbReference>
<evidence type="ECO:0000256" key="2">
    <source>
        <dbReference type="ARBA" id="ARBA00012552"/>
    </source>
</evidence>
<keyword evidence="8" id="KW-0067">ATP-binding</keyword>
<dbReference type="GeneID" id="578068"/>
<dbReference type="CDD" id="cd17961">
    <property type="entry name" value="DEADc_DDX56"/>
    <property type="match status" value="1"/>
</dbReference>
<dbReference type="PROSITE" id="PS51195">
    <property type="entry name" value="Q_MOTIF"/>
    <property type="match status" value="1"/>
</dbReference>
<dbReference type="SMART" id="SM00487">
    <property type="entry name" value="DEXDc"/>
    <property type="match status" value="1"/>
</dbReference>
<dbReference type="PANTHER" id="PTHR47959">
    <property type="entry name" value="ATP-DEPENDENT RNA HELICASE RHLE-RELATED"/>
    <property type="match status" value="1"/>
</dbReference>
<dbReference type="PROSITE" id="PS51194">
    <property type="entry name" value="HELICASE_CTER"/>
    <property type="match status" value="1"/>
</dbReference>
<evidence type="ECO:0000256" key="1">
    <source>
        <dbReference type="ARBA" id="ARBA00004604"/>
    </source>
</evidence>
<dbReference type="Proteomes" id="UP000007110">
    <property type="component" value="Unassembled WGS sequence"/>
</dbReference>
<dbReference type="EnsemblMetazoa" id="XM_030985923">
    <property type="protein sequence ID" value="XP_030841783"/>
    <property type="gene ID" value="LOC578068"/>
</dbReference>
<name>A0A7M7NU52_STRPU</name>
<dbReference type="GO" id="GO:0003723">
    <property type="term" value="F:RNA binding"/>
    <property type="evidence" value="ECO:0007669"/>
    <property type="project" value="UniProtKB-KW"/>
</dbReference>
<dbReference type="FunFam" id="3.40.50.300:FF:001046">
    <property type="entry name" value="Probable ATP-dependent RNA helicase ddx56"/>
    <property type="match status" value="1"/>
</dbReference>
<feature type="region of interest" description="Disordered" evidence="18">
    <location>
        <begin position="511"/>
        <end position="560"/>
    </location>
</feature>
<feature type="domain" description="Helicase C-terminal" evidence="20">
    <location>
        <begin position="232"/>
        <end position="429"/>
    </location>
</feature>
<organism evidence="22 23">
    <name type="scientific">Strongylocentrotus purpuratus</name>
    <name type="common">Purple sea urchin</name>
    <dbReference type="NCBI Taxonomy" id="7668"/>
    <lineage>
        <taxon>Eukaryota</taxon>
        <taxon>Metazoa</taxon>
        <taxon>Echinodermata</taxon>
        <taxon>Eleutherozoa</taxon>
        <taxon>Echinozoa</taxon>
        <taxon>Echinoidea</taxon>
        <taxon>Euechinoidea</taxon>
        <taxon>Echinacea</taxon>
        <taxon>Camarodonta</taxon>
        <taxon>Echinidea</taxon>
        <taxon>Strongylocentrotidae</taxon>
        <taxon>Strongylocentrotus</taxon>
    </lineage>
</organism>
<dbReference type="EC" id="3.6.4.13" evidence="2"/>
<evidence type="ECO:0000256" key="7">
    <source>
        <dbReference type="ARBA" id="ARBA00022806"/>
    </source>
</evidence>
<evidence type="ECO:0000256" key="16">
    <source>
        <dbReference type="ARBA" id="ARBA00075547"/>
    </source>
</evidence>
<feature type="compositionally biased region" description="Basic and acidic residues" evidence="18">
    <location>
        <begin position="525"/>
        <end position="539"/>
    </location>
</feature>
<keyword evidence="23" id="KW-1185">Reference proteome</keyword>
<evidence type="ECO:0000259" key="21">
    <source>
        <dbReference type="PROSITE" id="PS51195"/>
    </source>
</evidence>
<dbReference type="InterPro" id="IPR014014">
    <property type="entry name" value="RNA_helicase_DEAD_Q_motif"/>
</dbReference>
<dbReference type="Pfam" id="PF00271">
    <property type="entry name" value="Helicase_C"/>
    <property type="match status" value="2"/>
</dbReference>
<dbReference type="AlphaFoldDB" id="A0A7M7NU52"/>
<evidence type="ECO:0000256" key="8">
    <source>
        <dbReference type="ARBA" id="ARBA00022840"/>
    </source>
</evidence>
<dbReference type="KEGG" id="spu:578068"/>
<keyword evidence="7" id="KW-0347">Helicase</keyword>
<evidence type="ECO:0000256" key="13">
    <source>
        <dbReference type="ARBA" id="ARBA00058156"/>
    </source>
</evidence>
<reference evidence="23" key="1">
    <citation type="submission" date="2015-02" db="EMBL/GenBank/DDBJ databases">
        <title>Genome sequencing for Strongylocentrotus purpuratus.</title>
        <authorList>
            <person name="Murali S."/>
            <person name="Liu Y."/>
            <person name="Vee V."/>
            <person name="English A."/>
            <person name="Wang M."/>
            <person name="Skinner E."/>
            <person name="Han Y."/>
            <person name="Muzny D.M."/>
            <person name="Worley K.C."/>
            <person name="Gibbs R.A."/>
        </authorList>
    </citation>
    <scope>NUCLEOTIDE SEQUENCE</scope>
</reference>
<dbReference type="SUPFAM" id="SSF52540">
    <property type="entry name" value="P-loop containing nucleoside triphosphate hydrolases"/>
    <property type="match status" value="2"/>
</dbReference>
<evidence type="ECO:0000256" key="14">
    <source>
        <dbReference type="ARBA" id="ARBA00066108"/>
    </source>
</evidence>
<dbReference type="Gene3D" id="3.40.50.300">
    <property type="entry name" value="P-loop containing nucleotide triphosphate hydrolases"/>
    <property type="match status" value="2"/>
</dbReference>
<dbReference type="RefSeq" id="XP_030841783.1">
    <property type="nucleotide sequence ID" value="XM_030985923.1"/>
</dbReference>
<dbReference type="InterPro" id="IPR027417">
    <property type="entry name" value="P-loop_NTPase"/>
</dbReference>
<sequence>MAASKSEINGATFRGMGLDDRVLKALAKLGWSSPTLIQEKAIPLALEGKDILARARTGSGKTAAYAIPLVQKILTLKETAREQATRALILVPSRELCSQAFKNIQEISKCCSKEIKCADVSGQVDLSAQRPLLMERPDIVLGTPSRILAHIQAKNLSLQNSLEMLVIDEADLVFSFGHEADMRALLSHFPKIYQAILMSATLSEDVKTLKKLVLHNPITLKLAESQLPEADRLSQYQVRCIEEDKYLLIYTLLKLKLIRGKTIIFVNSIDRCYRLKLYLEQFSVPVCLLNSELPVNSRCHIVNQFNTGLYDIIVASEESSLFDGGKRDEAEERKEKKGKGQKVKQKKDKEYGVSRGIDFQNVSNVINFDFPESVKSYIHRVGRTARGEKMGTALSFVNEQEQDLLDNVEQELIGDDGTPLIKPYQFKMSEIEGFRYRAKDAMRAVTKVAVREARVKEIKQEIFNSKKLKAYFEDNPRDLQLLRHDKILHPAKVHSDLKNVPEYLVPKALRGTIPTTSRRKAPKRTAADGKGVQKRESRVAKMKRKTEEDPLQSFKYKGKN</sequence>
<keyword evidence="4" id="KW-0698">rRNA processing</keyword>
<evidence type="ECO:0000256" key="4">
    <source>
        <dbReference type="ARBA" id="ARBA00022552"/>
    </source>
</evidence>
<dbReference type="FunFam" id="3.40.50.300:FF:000939">
    <property type="entry name" value="Probable ATP-dependent RNA helicase DDX56"/>
    <property type="match status" value="1"/>
</dbReference>
<feature type="compositionally biased region" description="Basic and acidic residues" evidence="18">
    <location>
        <begin position="324"/>
        <end position="335"/>
    </location>
</feature>
<comment type="similarity">
    <text evidence="11">Belongs to the DEAD box helicase family. DDX56/DBP9 subfamily.</text>
</comment>
<reference evidence="22" key="2">
    <citation type="submission" date="2021-01" db="UniProtKB">
        <authorList>
            <consortium name="EnsemblMetazoa"/>
        </authorList>
    </citation>
    <scope>IDENTIFICATION</scope>
</reference>
<dbReference type="OMA" id="NASEQCV"/>
<dbReference type="InterPro" id="IPR011545">
    <property type="entry name" value="DEAD/DEAH_box_helicase_dom"/>
</dbReference>
<comment type="subunit">
    <text evidence="14">May form homooligomeric complexes. Interacts with IRF3. Interacts with OCT4 and POU5F1.</text>
</comment>
<evidence type="ECO:0000313" key="22">
    <source>
        <dbReference type="EnsemblMetazoa" id="XP_030841783"/>
    </source>
</evidence>
<proteinExistence type="inferred from homology"/>
<evidence type="ECO:0000256" key="17">
    <source>
        <dbReference type="PROSITE-ProRule" id="PRU00552"/>
    </source>
</evidence>
<dbReference type="GO" id="GO:0005730">
    <property type="term" value="C:nucleolus"/>
    <property type="evidence" value="ECO:0000318"/>
    <property type="project" value="GO_Central"/>
</dbReference>
<evidence type="ECO:0000256" key="15">
    <source>
        <dbReference type="ARBA" id="ARBA00072895"/>
    </source>
</evidence>
<evidence type="ECO:0000256" key="10">
    <source>
        <dbReference type="ARBA" id="ARBA00023242"/>
    </source>
</evidence>
<evidence type="ECO:0000256" key="12">
    <source>
        <dbReference type="ARBA" id="ARBA00047984"/>
    </source>
</evidence>
<dbReference type="GO" id="GO:0016787">
    <property type="term" value="F:hydrolase activity"/>
    <property type="evidence" value="ECO:0007669"/>
    <property type="project" value="UniProtKB-KW"/>
</dbReference>
<accession>A0A7M7NU52</accession>
<feature type="domain" description="DEAD-box RNA helicase Q" evidence="21">
    <location>
        <begin position="11"/>
        <end position="39"/>
    </location>
</feature>
<dbReference type="GO" id="GO:0006364">
    <property type="term" value="P:rRNA processing"/>
    <property type="evidence" value="ECO:0007669"/>
    <property type="project" value="UniProtKB-KW"/>
</dbReference>
<dbReference type="Pfam" id="PF00270">
    <property type="entry name" value="DEAD"/>
    <property type="match status" value="1"/>
</dbReference>
<evidence type="ECO:0000256" key="5">
    <source>
        <dbReference type="ARBA" id="ARBA00022741"/>
    </source>
</evidence>
<dbReference type="InParanoid" id="A0A7M7NU52"/>
<evidence type="ECO:0000259" key="19">
    <source>
        <dbReference type="PROSITE" id="PS51192"/>
    </source>
</evidence>
<feature type="compositionally biased region" description="Basic residues" evidence="18">
    <location>
        <begin position="336"/>
        <end position="346"/>
    </location>
</feature>
<keyword evidence="5" id="KW-0547">Nucleotide-binding</keyword>
<feature type="region of interest" description="Disordered" evidence="18">
    <location>
        <begin position="324"/>
        <end position="347"/>
    </location>
</feature>
<dbReference type="GO" id="GO:0003724">
    <property type="term" value="F:RNA helicase activity"/>
    <property type="evidence" value="ECO:0007669"/>
    <property type="project" value="UniProtKB-EC"/>
</dbReference>
<evidence type="ECO:0000256" key="9">
    <source>
        <dbReference type="ARBA" id="ARBA00022884"/>
    </source>
</evidence>
<evidence type="ECO:0000313" key="23">
    <source>
        <dbReference type="Proteomes" id="UP000007110"/>
    </source>
</evidence>
<dbReference type="CDD" id="cd18787">
    <property type="entry name" value="SF2_C_DEAD"/>
    <property type="match status" value="1"/>
</dbReference>
<feature type="short sequence motif" description="Q motif" evidence="17">
    <location>
        <begin position="11"/>
        <end position="39"/>
    </location>
</feature>
<dbReference type="InterPro" id="IPR050079">
    <property type="entry name" value="DEAD_box_RNA_helicase"/>
</dbReference>
<comment type="catalytic activity">
    <reaction evidence="12">
        <text>ATP + H2O = ADP + phosphate + H(+)</text>
        <dbReference type="Rhea" id="RHEA:13065"/>
        <dbReference type="ChEBI" id="CHEBI:15377"/>
        <dbReference type="ChEBI" id="CHEBI:15378"/>
        <dbReference type="ChEBI" id="CHEBI:30616"/>
        <dbReference type="ChEBI" id="CHEBI:43474"/>
        <dbReference type="ChEBI" id="CHEBI:456216"/>
        <dbReference type="EC" id="3.6.4.13"/>
    </reaction>
</comment>
<comment type="function">
    <text evidence="13">Nucleolar RNA helicase that plays a role in various biological processes including innate immunity, ribosome biogenesis or nucleolus organization. Plays an essential role in maintaining nucleolar integrity in planarian stem cells. Maintains embryonic stem cells proliferation by conventional regulation of ribosome assembly and interaction with OCT4 and POU5F1 complex. Regulates antiviral innate immunity by inhibiting the virus-triggered signaling nuclear translocation of IRF3. Mechanistically, acts by disrupting the interaction between IRF3 and importin IPO5. May play a role in later stages of the processing of the pre-ribosomal particles leading to mature 60S ribosomal subunits. Has intrinsic ATPase activity.</text>
</comment>
<comment type="subcellular location">
    <subcellularLocation>
        <location evidence="1">Nucleus</location>
        <location evidence="1">Nucleolus</location>
    </subcellularLocation>
</comment>
<evidence type="ECO:0000256" key="3">
    <source>
        <dbReference type="ARBA" id="ARBA00022517"/>
    </source>
</evidence>
<dbReference type="OrthoDB" id="1191041at2759"/>
<dbReference type="FunCoup" id="A0A7M7NU52">
    <property type="interactions" value="2013"/>
</dbReference>
<dbReference type="InterPro" id="IPR014001">
    <property type="entry name" value="Helicase_ATP-bd"/>
</dbReference>
<dbReference type="InterPro" id="IPR001650">
    <property type="entry name" value="Helicase_C-like"/>
</dbReference>
<dbReference type="GO" id="GO:0005524">
    <property type="term" value="F:ATP binding"/>
    <property type="evidence" value="ECO:0007669"/>
    <property type="project" value="UniProtKB-KW"/>
</dbReference>
<keyword evidence="9" id="KW-0694">RNA-binding</keyword>
<evidence type="ECO:0000256" key="6">
    <source>
        <dbReference type="ARBA" id="ARBA00022801"/>
    </source>
</evidence>
<protein>
    <recommendedName>
        <fullName evidence="15">Probable ATP-dependent RNA helicase DDX56</fullName>
        <ecNumber evidence="2">3.6.4.13</ecNumber>
    </recommendedName>
    <alternativeName>
        <fullName evidence="16">DEAD box protein 56</fullName>
    </alternativeName>
</protein>
<keyword evidence="3" id="KW-0690">Ribosome biogenesis</keyword>
<feature type="domain" description="Helicase ATP-binding" evidence="19">
    <location>
        <begin position="42"/>
        <end position="220"/>
    </location>
</feature>
<keyword evidence="6" id="KW-0378">Hydrolase</keyword>
<evidence type="ECO:0000256" key="18">
    <source>
        <dbReference type="SAM" id="MobiDB-lite"/>
    </source>
</evidence>